<protein>
    <submittedName>
        <fullName evidence="1">Uncharacterized protein</fullName>
    </submittedName>
</protein>
<organism evidence="1 2">
    <name type="scientific">Mycena maculata</name>
    <dbReference type="NCBI Taxonomy" id="230809"/>
    <lineage>
        <taxon>Eukaryota</taxon>
        <taxon>Fungi</taxon>
        <taxon>Dikarya</taxon>
        <taxon>Basidiomycota</taxon>
        <taxon>Agaricomycotina</taxon>
        <taxon>Agaricomycetes</taxon>
        <taxon>Agaricomycetidae</taxon>
        <taxon>Agaricales</taxon>
        <taxon>Marasmiineae</taxon>
        <taxon>Mycenaceae</taxon>
        <taxon>Mycena</taxon>
    </lineage>
</organism>
<evidence type="ECO:0000313" key="1">
    <source>
        <dbReference type="EMBL" id="KAJ7715414.1"/>
    </source>
</evidence>
<comment type="caution">
    <text evidence="1">The sequence shown here is derived from an EMBL/GenBank/DDBJ whole genome shotgun (WGS) entry which is preliminary data.</text>
</comment>
<reference evidence="1" key="1">
    <citation type="submission" date="2023-03" db="EMBL/GenBank/DDBJ databases">
        <title>Massive genome expansion in bonnet fungi (Mycena s.s.) driven by repeated elements and novel gene families across ecological guilds.</title>
        <authorList>
            <consortium name="Lawrence Berkeley National Laboratory"/>
            <person name="Harder C.B."/>
            <person name="Miyauchi S."/>
            <person name="Viragh M."/>
            <person name="Kuo A."/>
            <person name="Thoen E."/>
            <person name="Andreopoulos B."/>
            <person name="Lu D."/>
            <person name="Skrede I."/>
            <person name="Drula E."/>
            <person name="Henrissat B."/>
            <person name="Morin E."/>
            <person name="Kohler A."/>
            <person name="Barry K."/>
            <person name="LaButti K."/>
            <person name="Morin E."/>
            <person name="Salamov A."/>
            <person name="Lipzen A."/>
            <person name="Mereny Z."/>
            <person name="Hegedus B."/>
            <person name="Baldrian P."/>
            <person name="Stursova M."/>
            <person name="Weitz H."/>
            <person name="Taylor A."/>
            <person name="Grigoriev I.V."/>
            <person name="Nagy L.G."/>
            <person name="Martin F."/>
            <person name="Kauserud H."/>
        </authorList>
    </citation>
    <scope>NUCLEOTIDE SEQUENCE</scope>
    <source>
        <strain evidence="1">CBHHK188m</strain>
    </source>
</reference>
<accession>A0AAD7MGM3</accession>
<keyword evidence="2" id="KW-1185">Reference proteome</keyword>
<gene>
    <name evidence="1" type="ORF">DFH07DRAFT_785614</name>
</gene>
<dbReference type="AlphaFoldDB" id="A0AAD7MGM3"/>
<name>A0AAD7MGM3_9AGAR</name>
<dbReference type="EMBL" id="JARJLG010000349">
    <property type="protein sequence ID" value="KAJ7715414.1"/>
    <property type="molecule type" value="Genomic_DNA"/>
</dbReference>
<proteinExistence type="predicted"/>
<sequence>MYTFSREKVTRPDTDEDITELLSVPHIPIIIPDSLGTGNNIPVPPHLSDPSTPLTEILNTGDPEACDPEDTPAPEGIVELFLEEMLATVKDQTERHGQPECYNKHKTFWILQPDLWFTLEEYKSLSDFQTRCCPETSRSGVRIVMGGWAQAAGTPILPLAVLYFKCGGKSVGCKQSCSLYHDKILAQLLVHLRNKFPGSISDSPERDRQEFDDLDLERYRFWFNSPAWEKILRESRSC</sequence>
<evidence type="ECO:0000313" key="2">
    <source>
        <dbReference type="Proteomes" id="UP001215280"/>
    </source>
</evidence>
<dbReference type="Proteomes" id="UP001215280">
    <property type="component" value="Unassembled WGS sequence"/>
</dbReference>